<feature type="domain" description="F-box" evidence="3">
    <location>
        <begin position="63"/>
        <end position="120"/>
    </location>
</feature>
<dbReference type="OMA" id="FMTWEAR"/>
<dbReference type="PANTHER" id="PTHR31672">
    <property type="entry name" value="BNACNNG10540D PROTEIN"/>
    <property type="match status" value="1"/>
</dbReference>
<dbReference type="PANTHER" id="PTHR31672:SF2">
    <property type="entry name" value="F-BOX DOMAIN-CONTAINING PROTEIN"/>
    <property type="match status" value="1"/>
</dbReference>
<dbReference type="CDD" id="cd22157">
    <property type="entry name" value="F-box_AtFBW1-like"/>
    <property type="match status" value="1"/>
</dbReference>
<dbReference type="SUPFAM" id="SSF117281">
    <property type="entry name" value="Kelch motif"/>
    <property type="match status" value="1"/>
</dbReference>
<dbReference type="KEGG" id="smo:SELMODRAFT_421284"/>
<dbReference type="InterPro" id="IPR005174">
    <property type="entry name" value="KIB1-4_b-propeller"/>
</dbReference>
<dbReference type="GO" id="GO:0004842">
    <property type="term" value="F:ubiquitin-protein transferase activity"/>
    <property type="evidence" value="ECO:0000318"/>
    <property type="project" value="GO_Central"/>
</dbReference>
<dbReference type="Gene3D" id="2.120.10.80">
    <property type="entry name" value="Kelch-type beta propeller"/>
    <property type="match status" value="1"/>
</dbReference>
<evidence type="ECO:0000256" key="1">
    <source>
        <dbReference type="ARBA" id="ARBA00022737"/>
    </source>
</evidence>
<dbReference type="InParanoid" id="D8SER9"/>
<dbReference type="SMART" id="SM00256">
    <property type="entry name" value="FBOX"/>
    <property type="match status" value="1"/>
</dbReference>
<protein>
    <recommendedName>
        <fullName evidence="3">F-box domain-containing protein</fullName>
    </recommendedName>
</protein>
<reference evidence="4 5" key="1">
    <citation type="journal article" date="2011" name="Science">
        <title>The Selaginella genome identifies genetic changes associated with the evolution of vascular plants.</title>
        <authorList>
            <person name="Banks J.A."/>
            <person name="Nishiyama T."/>
            <person name="Hasebe M."/>
            <person name="Bowman J.L."/>
            <person name="Gribskov M."/>
            <person name="dePamphilis C."/>
            <person name="Albert V.A."/>
            <person name="Aono N."/>
            <person name="Aoyama T."/>
            <person name="Ambrose B.A."/>
            <person name="Ashton N.W."/>
            <person name="Axtell M.J."/>
            <person name="Barker E."/>
            <person name="Barker M.S."/>
            <person name="Bennetzen J.L."/>
            <person name="Bonawitz N.D."/>
            <person name="Chapple C."/>
            <person name="Cheng C."/>
            <person name="Correa L.G."/>
            <person name="Dacre M."/>
            <person name="DeBarry J."/>
            <person name="Dreyer I."/>
            <person name="Elias M."/>
            <person name="Engstrom E.M."/>
            <person name="Estelle M."/>
            <person name="Feng L."/>
            <person name="Finet C."/>
            <person name="Floyd S.K."/>
            <person name="Frommer W.B."/>
            <person name="Fujita T."/>
            <person name="Gramzow L."/>
            <person name="Gutensohn M."/>
            <person name="Harholt J."/>
            <person name="Hattori M."/>
            <person name="Heyl A."/>
            <person name="Hirai T."/>
            <person name="Hiwatashi Y."/>
            <person name="Ishikawa M."/>
            <person name="Iwata M."/>
            <person name="Karol K.G."/>
            <person name="Koehler B."/>
            <person name="Kolukisaoglu U."/>
            <person name="Kubo M."/>
            <person name="Kurata T."/>
            <person name="Lalonde S."/>
            <person name="Li K."/>
            <person name="Li Y."/>
            <person name="Litt A."/>
            <person name="Lyons E."/>
            <person name="Manning G."/>
            <person name="Maruyama T."/>
            <person name="Michael T.P."/>
            <person name="Mikami K."/>
            <person name="Miyazaki S."/>
            <person name="Morinaga S."/>
            <person name="Murata T."/>
            <person name="Mueller-Roeber B."/>
            <person name="Nelson D.R."/>
            <person name="Obara M."/>
            <person name="Oguri Y."/>
            <person name="Olmstead R.G."/>
            <person name="Onodera N."/>
            <person name="Petersen B.L."/>
            <person name="Pils B."/>
            <person name="Prigge M."/>
            <person name="Rensing S.A."/>
            <person name="Riano-Pachon D.M."/>
            <person name="Roberts A.W."/>
            <person name="Sato Y."/>
            <person name="Scheller H.V."/>
            <person name="Schulz B."/>
            <person name="Schulz C."/>
            <person name="Shakirov E.V."/>
            <person name="Shibagaki N."/>
            <person name="Shinohara N."/>
            <person name="Shippen D.E."/>
            <person name="Soerensen I."/>
            <person name="Sotooka R."/>
            <person name="Sugimoto N."/>
            <person name="Sugita M."/>
            <person name="Sumikawa N."/>
            <person name="Tanurdzic M."/>
            <person name="Theissen G."/>
            <person name="Ulvskov P."/>
            <person name="Wakazuki S."/>
            <person name="Weng J.K."/>
            <person name="Willats W.W."/>
            <person name="Wipf D."/>
            <person name="Wolf P.G."/>
            <person name="Yang L."/>
            <person name="Zimmer A.D."/>
            <person name="Zhu Q."/>
            <person name="Mitros T."/>
            <person name="Hellsten U."/>
            <person name="Loque D."/>
            <person name="Otillar R."/>
            <person name="Salamov A."/>
            <person name="Schmutz J."/>
            <person name="Shapiro H."/>
            <person name="Lindquist E."/>
            <person name="Lucas S."/>
            <person name="Rokhsar D."/>
            <person name="Grigoriev I.V."/>
        </authorList>
    </citation>
    <scope>NUCLEOTIDE SEQUENCE [LARGE SCALE GENOMIC DNA]</scope>
</reference>
<dbReference type="eggNOG" id="ENOG502SID8">
    <property type="taxonomic scope" value="Eukaryota"/>
</dbReference>
<dbReference type="GO" id="GO:0031146">
    <property type="term" value="P:SCF-dependent proteasomal ubiquitin-dependent protein catabolic process"/>
    <property type="evidence" value="ECO:0000318"/>
    <property type="project" value="GO_Central"/>
</dbReference>
<evidence type="ECO:0000259" key="3">
    <source>
        <dbReference type="PROSITE" id="PS50181"/>
    </source>
</evidence>
<dbReference type="FunFam" id="1.20.1280.50:FF:000008">
    <property type="entry name" value="F-box only protein 6"/>
    <property type="match status" value="1"/>
</dbReference>
<dbReference type="InterPro" id="IPR001810">
    <property type="entry name" value="F-box_dom"/>
</dbReference>
<dbReference type="Proteomes" id="UP000001514">
    <property type="component" value="Unassembled WGS sequence"/>
</dbReference>
<dbReference type="Gramene" id="EFJ16917">
    <property type="protein sequence ID" value="EFJ16917"/>
    <property type="gene ID" value="SELMODRAFT_421284"/>
</dbReference>
<dbReference type="Gene3D" id="1.20.1280.50">
    <property type="match status" value="1"/>
</dbReference>
<gene>
    <name evidence="4" type="ORF">SELMODRAFT_421284</name>
</gene>
<evidence type="ECO:0000313" key="4">
    <source>
        <dbReference type="EMBL" id="EFJ16917.1"/>
    </source>
</evidence>
<dbReference type="InterPro" id="IPR050796">
    <property type="entry name" value="SCF_F-box_component"/>
</dbReference>
<keyword evidence="5" id="KW-1185">Reference proteome</keyword>
<dbReference type="InterPro" id="IPR015915">
    <property type="entry name" value="Kelch-typ_b-propeller"/>
</dbReference>
<dbReference type="InterPro" id="IPR036047">
    <property type="entry name" value="F-box-like_dom_sf"/>
</dbReference>
<name>D8SER9_SELML</name>
<evidence type="ECO:0000313" key="5">
    <source>
        <dbReference type="Proteomes" id="UP000001514"/>
    </source>
</evidence>
<dbReference type="HOGENOM" id="CLU_038778_2_1_1"/>
<dbReference type="Pfam" id="PF03478">
    <property type="entry name" value="Beta-prop_KIB1-4"/>
    <property type="match status" value="1"/>
</dbReference>
<feature type="region of interest" description="Disordered" evidence="2">
    <location>
        <begin position="1"/>
        <end position="24"/>
    </location>
</feature>
<sequence length="405" mass="45471">MVSEAIPSDGEERSQQEAAAVEGEASCSYNLVKKMKKLDRESLKTPIPGGEEEEDDDDQFMDPALWGCLPEDLHDRILARLPIPSFFRLRIVCSRWQSLLSSPTFLGHCAAKNHQSWLLMFADVHYKLVFVYIPDEDRWLHFPLSFLPSNIYYITGAGGLLCFRLVEANGASSMCVCNPITRSWRRLPPLLGDFYAGLVGMVAESEDPRTLKSGRYRIVVRTKPPGSDDFDFTNLRTEVYDSASGHWSISGVPEDDLTMGKAVCNGVLYFMTWEARNGVYAFLVDQGIWININAPWPYFFTCPHLVECAGALFMVGGFGKQHVSTVGIRVWQLRAEAMEWELIDSMPSRLFDEFLTKPGGMYFDCAGNGGCVYFINYEKPPMLIVFDVACVSYQEFKKAGAGVIG</sequence>
<dbReference type="Pfam" id="PF00646">
    <property type="entry name" value="F-box"/>
    <property type="match status" value="1"/>
</dbReference>
<dbReference type="PROSITE" id="PS50181">
    <property type="entry name" value="FBOX"/>
    <property type="match status" value="1"/>
</dbReference>
<dbReference type="SUPFAM" id="SSF81383">
    <property type="entry name" value="F-box domain"/>
    <property type="match status" value="1"/>
</dbReference>
<evidence type="ECO:0000256" key="2">
    <source>
        <dbReference type="SAM" id="MobiDB-lite"/>
    </source>
</evidence>
<proteinExistence type="predicted"/>
<dbReference type="EMBL" id="GL377616">
    <property type="protein sequence ID" value="EFJ16917.1"/>
    <property type="molecule type" value="Genomic_DNA"/>
</dbReference>
<dbReference type="AlphaFoldDB" id="D8SER9"/>
<accession>D8SER9</accession>
<keyword evidence="1" id="KW-0677">Repeat</keyword>
<organism evidence="5">
    <name type="scientific">Selaginella moellendorffii</name>
    <name type="common">Spikemoss</name>
    <dbReference type="NCBI Taxonomy" id="88036"/>
    <lineage>
        <taxon>Eukaryota</taxon>
        <taxon>Viridiplantae</taxon>
        <taxon>Streptophyta</taxon>
        <taxon>Embryophyta</taxon>
        <taxon>Tracheophyta</taxon>
        <taxon>Lycopodiopsida</taxon>
        <taxon>Selaginellales</taxon>
        <taxon>Selaginellaceae</taxon>
        <taxon>Selaginella</taxon>
    </lineage>
</organism>